<sequence>MSFKRSPVGKSSGSGETNLRRRVSPPLPPSAVGNTDDPSRSRIMTVSSPEQERSEAVGEGRFGRFLEKCHYCNKRIPKNAEVFMYSHFLAFCTAECRDFQIALDKEAEALPASSHGSNNSESQFGL</sequence>
<organism evidence="9 10">
    <name type="scientific">Escallonia herrerae</name>
    <dbReference type="NCBI Taxonomy" id="1293975"/>
    <lineage>
        <taxon>Eukaryota</taxon>
        <taxon>Viridiplantae</taxon>
        <taxon>Streptophyta</taxon>
        <taxon>Embryophyta</taxon>
        <taxon>Tracheophyta</taxon>
        <taxon>Spermatophyta</taxon>
        <taxon>Magnoliopsida</taxon>
        <taxon>eudicotyledons</taxon>
        <taxon>Gunneridae</taxon>
        <taxon>Pentapetalae</taxon>
        <taxon>asterids</taxon>
        <taxon>campanulids</taxon>
        <taxon>Escalloniales</taxon>
        <taxon>Escalloniaceae</taxon>
        <taxon>Escallonia</taxon>
    </lineage>
</organism>
<evidence type="ECO:0000256" key="2">
    <source>
        <dbReference type="ARBA" id="ARBA00009374"/>
    </source>
</evidence>
<reference evidence="9" key="1">
    <citation type="submission" date="2022-12" db="EMBL/GenBank/DDBJ databases">
        <title>Draft genome assemblies for two species of Escallonia (Escalloniales).</title>
        <authorList>
            <person name="Chanderbali A."/>
            <person name="Dervinis C."/>
            <person name="Anghel I."/>
            <person name="Soltis D."/>
            <person name="Soltis P."/>
            <person name="Zapata F."/>
        </authorList>
    </citation>
    <scope>NUCLEOTIDE SEQUENCE</scope>
    <source>
        <strain evidence="9">UCBG64.0493</strain>
        <tissue evidence="9">Leaf</tissue>
    </source>
</reference>
<name>A0AA88VTS9_9ASTE</name>
<evidence type="ECO:0000313" key="9">
    <source>
        <dbReference type="EMBL" id="KAK3013788.1"/>
    </source>
</evidence>
<protein>
    <recommendedName>
        <fullName evidence="8">FLZ-type domain-containing protein</fullName>
    </recommendedName>
</protein>
<comment type="similarity">
    <text evidence="2">Belongs to the FLZ family.</text>
</comment>
<evidence type="ECO:0000256" key="5">
    <source>
        <dbReference type="ARBA" id="ARBA00022771"/>
    </source>
</evidence>
<proteinExistence type="inferred from homology"/>
<evidence type="ECO:0000256" key="4">
    <source>
        <dbReference type="ARBA" id="ARBA00022723"/>
    </source>
</evidence>
<evidence type="ECO:0000256" key="6">
    <source>
        <dbReference type="PROSITE-ProRule" id="PRU01131"/>
    </source>
</evidence>
<dbReference type="EMBL" id="JAVXUP010001269">
    <property type="protein sequence ID" value="KAK3013788.1"/>
    <property type="molecule type" value="Genomic_DNA"/>
</dbReference>
<evidence type="ECO:0000259" key="8">
    <source>
        <dbReference type="PROSITE" id="PS51795"/>
    </source>
</evidence>
<gene>
    <name evidence="9" type="ORF">RJ639_010147</name>
</gene>
<evidence type="ECO:0000313" key="10">
    <source>
        <dbReference type="Proteomes" id="UP001188597"/>
    </source>
</evidence>
<evidence type="ECO:0000256" key="3">
    <source>
        <dbReference type="ARBA" id="ARBA00022490"/>
    </source>
</evidence>
<comment type="subcellular location">
    <subcellularLocation>
        <location evidence="1">Cytoplasm</location>
    </subcellularLocation>
</comment>
<dbReference type="InterPro" id="IPR007650">
    <property type="entry name" value="Zf-FLZ_dom"/>
</dbReference>
<dbReference type="GO" id="GO:0005737">
    <property type="term" value="C:cytoplasm"/>
    <property type="evidence" value="ECO:0007669"/>
    <property type="project" value="UniProtKB-SubCell"/>
</dbReference>
<keyword evidence="3" id="KW-0963">Cytoplasm</keyword>
<feature type="zinc finger region" description="FLZ-type" evidence="6">
    <location>
        <begin position="64"/>
        <end position="108"/>
    </location>
</feature>
<keyword evidence="5" id="KW-0862">Zinc</keyword>
<dbReference type="Proteomes" id="UP001188597">
    <property type="component" value="Unassembled WGS sequence"/>
</dbReference>
<keyword evidence="10" id="KW-1185">Reference proteome</keyword>
<dbReference type="PANTHER" id="PTHR33059:SF81">
    <property type="entry name" value="FLZ-TYPE DOMAIN-CONTAINING PROTEIN"/>
    <property type="match status" value="1"/>
</dbReference>
<accession>A0AA88VTS9</accession>
<evidence type="ECO:0000256" key="1">
    <source>
        <dbReference type="ARBA" id="ARBA00004496"/>
    </source>
</evidence>
<feature type="domain" description="FLZ-type" evidence="8">
    <location>
        <begin position="64"/>
        <end position="108"/>
    </location>
</feature>
<dbReference type="PANTHER" id="PTHR33059">
    <property type="entry name" value="FCS-LIKE ZINC FINGER 5"/>
    <property type="match status" value="1"/>
</dbReference>
<dbReference type="AlphaFoldDB" id="A0AA88VTS9"/>
<feature type="region of interest" description="Disordered" evidence="7">
    <location>
        <begin position="1"/>
        <end position="56"/>
    </location>
</feature>
<evidence type="ECO:0000256" key="7">
    <source>
        <dbReference type="SAM" id="MobiDB-lite"/>
    </source>
</evidence>
<comment type="caution">
    <text evidence="9">The sequence shown here is derived from an EMBL/GenBank/DDBJ whole genome shotgun (WGS) entry which is preliminary data.</text>
</comment>
<dbReference type="PROSITE" id="PS51795">
    <property type="entry name" value="ZF_FLZ"/>
    <property type="match status" value="1"/>
</dbReference>
<keyword evidence="4" id="KW-0479">Metal-binding</keyword>
<dbReference type="GO" id="GO:0008270">
    <property type="term" value="F:zinc ion binding"/>
    <property type="evidence" value="ECO:0007669"/>
    <property type="project" value="UniProtKB-KW"/>
</dbReference>
<dbReference type="Pfam" id="PF04570">
    <property type="entry name" value="zf-FLZ"/>
    <property type="match status" value="1"/>
</dbReference>
<keyword evidence="5" id="KW-0863">Zinc-finger</keyword>